<sequence>MPGHENETCCICEYPGVDGGVEACKVDRLKFAEWSLDTLSRESDLQPHHMFCHFCVWDAQVMLKSMVGVQGDKTRFEWWPDDDEFGKDVKIKKKYYLEDKIRQCYVHLEKIEIPENRNKEDLKEECIYCHRKYRAMRQHMYDSHRKTAIRCKHIMCSTFYLTVEERDAHMKEFHKPRGENSQSAKDRRTSKRQKLALDEQTRCKYKKPTDDAPTENPFVCNQRQFSTENESLLEVHSPPRLNGETTPNSKPRCIAVSPPGPTCRDCRLSVPLDISKNHYQRVRCNVCKDQFPCCGLLAFHRNKCKGFECKKCRRHFKQRYLLDFHVLRTHCVWRGLKFKLRDFKCEPCMRFYKDKQSLEKHLCLMHNKRMRQCAHCTEAFADVKGLALHLADKHDLLHKKYQCPVCKNRYFLKADLIKHRQVVHSLMLSD</sequence>
<dbReference type="InterPro" id="IPR008598">
    <property type="entry name" value="Di19_Zn-bd"/>
</dbReference>
<dbReference type="Pfam" id="PF05605">
    <property type="entry name" value="zf-Di19"/>
    <property type="match status" value="1"/>
</dbReference>
<name>A0A8S1DUZ5_9INSE</name>
<keyword evidence="9" id="KW-1185">Reference proteome</keyword>
<keyword evidence="4" id="KW-0862">Zinc</keyword>
<dbReference type="EMBL" id="CADEPI010000345">
    <property type="protein sequence ID" value="CAB3384333.1"/>
    <property type="molecule type" value="Genomic_DNA"/>
</dbReference>
<evidence type="ECO:0000256" key="6">
    <source>
        <dbReference type="SAM" id="MobiDB-lite"/>
    </source>
</evidence>
<keyword evidence="3 5" id="KW-0863">Zinc-finger</keyword>
<dbReference type="OrthoDB" id="3069995at2759"/>
<proteinExistence type="predicted"/>
<dbReference type="SUPFAM" id="SSF57667">
    <property type="entry name" value="beta-beta-alpha zinc fingers"/>
    <property type="match status" value="1"/>
</dbReference>
<evidence type="ECO:0000259" key="7">
    <source>
        <dbReference type="PROSITE" id="PS50157"/>
    </source>
</evidence>
<dbReference type="SMART" id="SM00355">
    <property type="entry name" value="ZnF_C2H2"/>
    <property type="match status" value="6"/>
</dbReference>
<dbReference type="PANTHER" id="PTHR24379">
    <property type="entry name" value="KRAB AND ZINC FINGER DOMAIN-CONTAINING"/>
    <property type="match status" value="1"/>
</dbReference>
<evidence type="ECO:0000256" key="4">
    <source>
        <dbReference type="ARBA" id="ARBA00022833"/>
    </source>
</evidence>
<dbReference type="Proteomes" id="UP000494165">
    <property type="component" value="Unassembled WGS sequence"/>
</dbReference>
<dbReference type="Gene3D" id="3.30.160.60">
    <property type="entry name" value="Classic Zinc Finger"/>
    <property type="match status" value="1"/>
</dbReference>
<evidence type="ECO:0000256" key="5">
    <source>
        <dbReference type="PROSITE-ProRule" id="PRU00042"/>
    </source>
</evidence>
<protein>
    <recommendedName>
        <fullName evidence="7">C2H2-type domain-containing protein</fullName>
    </recommendedName>
</protein>
<dbReference type="InterPro" id="IPR036236">
    <property type="entry name" value="Znf_C2H2_sf"/>
</dbReference>
<feature type="region of interest" description="Disordered" evidence="6">
    <location>
        <begin position="173"/>
        <end position="194"/>
    </location>
</feature>
<reference evidence="8 9" key="1">
    <citation type="submission" date="2020-04" db="EMBL/GenBank/DDBJ databases">
        <authorList>
            <person name="Alioto T."/>
            <person name="Alioto T."/>
            <person name="Gomez Garrido J."/>
        </authorList>
    </citation>
    <scope>NUCLEOTIDE SEQUENCE [LARGE SCALE GENOMIC DNA]</scope>
</reference>
<evidence type="ECO:0000313" key="8">
    <source>
        <dbReference type="EMBL" id="CAB3384333.1"/>
    </source>
</evidence>
<evidence type="ECO:0000313" key="9">
    <source>
        <dbReference type="Proteomes" id="UP000494165"/>
    </source>
</evidence>
<dbReference type="GO" id="GO:0008270">
    <property type="term" value="F:zinc ion binding"/>
    <property type="evidence" value="ECO:0007669"/>
    <property type="project" value="UniProtKB-KW"/>
</dbReference>
<keyword evidence="1" id="KW-0479">Metal-binding</keyword>
<feature type="domain" description="C2H2-type" evidence="7">
    <location>
        <begin position="401"/>
        <end position="425"/>
    </location>
</feature>
<dbReference type="AlphaFoldDB" id="A0A8S1DUZ5"/>
<dbReference type="PROSITE" id="PS00028">
    <property type="entry name" value="ZINC_FINGER_C2H2_1"/>
    <property type="match status" value="4"/>
</dbReference>
<organism evidence="8 9">
    <name type="scientific">Cloeon dipterum</name>
    <dbReference type="NCBI Taxonomy" id="197152"/>
    <lineage>
        <taxon>Eukaryota</taxon>
        <taxon>Metazoa</taxon>
        <taxon>Ecdysozoa</taxon>
        <taxon>Arthropoda</taxon>
        <taxon>Hexapoda</taxon>
        <taxon>Insecta</taxon>
        <taxon>Pterygota</taxon>
        <taxon>Palaeoptera</taxon>
        <taxon>Ephemeroptera</taxon>
        <taxon>Pisciforma</taxon>
        <taxon>Baetidae</taxon>
        <taxon>Cloeon</taxon>
    </lineage>
</organism>
<dbReference type="PANTHER" id="PTHR24379:SF121">
    <property type="entry name" value="C2H2-TYPE DOMAIN-CONTAINING PROTEIN"/>
    <property type="match status" value="1"/>
</dbReference>
<dbReference type="InterPro" id="IPR013087">
    <property type="entry name" value="Znf_C2H2_type"/>
</dbReference>
<evidence type="ECO:0000256" key="1">
    <source>
        <dbReference type="ARBA" id="ARBA00022723"/>
    </source>
</evidence>
<feature type="domain" description="C2H2-type" evidence="7">
    <location>
        <begin position="307"/>
        <end position="330"/>
    </location>
</feature>
<feature type="domain" description="C2H2-type" evidence="7">
    <location>
        <begin position="343"/>
        <end position="371"/>
    </location>
</feature>
<keyword evidence="2" id="KW-0677">Repeat</keyword>
<accession>A0A8S1DUZ5</accession>
<dbReference type="PROSITE" id="PS50157">
    <property type="entry name" value="ZINC_FINGER_C2H2_2"/>
    <property type="match status" value="3"/>
</dbReference>
<comment type="caution">
    <text evidence="8">The sequence shown here is derived from an EMBL/GenBank/DDBJ whole genome shotgun (WGS) entry which is preliminary data.</text>
</comment>
<gene>
    <name evidence="8" type="ORF">CLODIP_2_CD09588</name>
</gene>
<evidence type="ECO:0000256" key="3">
    <source>
        <dbReference type="ARBA" id="ARBA00022771"/>
    </source>
</evidence>
<evidence type="ECO:0000256" key="2">
    <source>
        <dbReference type="ARBA" id="ARBA00022737"/>
    </source>
</evidence>